<dbReference type="GO" id="GO:0009247">
    <property type="term" value="P:glycolipid biosynthetic process"/>
    <property type="evidence" value="ECO:0007669"/>
    <property type="project" value="TreeGrafter"/>
</dbReference>
<evidence type="ECO:0000256" key="1">
    <source>
        <dbReference type="ARBA" id="ARBA00038048"/>
    </source>
</evidence>
<reference evidence="3 4" key="1">
    <citation type="submission" date="2017-10" db="EMBL/GenBank/DDBJ databases">
        <title>A novel species of cold-tolerant Malassezia isolated from bats.</title>
        <authorList>
            <person name="Lorch J.M."/>
            <person name="Palmer J.M."/>
            <person name="Vanderwolf K.J."/>
            <person name="Schmidt K.Z."/>
            <person name="Verant M.L."/>
            <person name="Weller T.J."/>
            <person name="Blehert D.S."/>
        </authorList>
    </citation>
    <scope>NUCLEOTIDE SEQUENCE [LARGE SCALE GENOMIC DNA]</scope>
    <source>
        <strain evidence="3 4">NWHC:44797-103</strain>
    </source>
</reference>
<organism evidence="3 4">
    <name type="scientific">Malassezia vespertilionis</name>
    <dbReference type="NCBI Taxonomy" id="2020962"/>
    <lineage>
        <taxon>Eukaryota</taxon>
        <taxon>Fungi</taxon>
        <taxon>Dikarya</taxon>
        <taxon>Basidiomycota</taxon>
        <taxon>Ustilaginomycotina</taxon>
        <taxon>Malasseziomycetes</taxon>
        <taxon>Malasseziales</taxon>
        <taxon>Malasseziaceae</taxon>
        <taxon>Malassezia</taxon>
    </lineage>
</organism>
<name>A0A2N1JFL4_9BASI</name>
<dbReference type="OrthoDB" id="10268090at2759"/>
<dbReference type="InterPro" id="IPR036291">
    <property type="entry name" value="NAD(P)-bd_dom_sf"/>
</dbReference>
<protein>
    <recommendedName>
        <fullName evidence="2">Saccharopine dehydrogenase NADP binding domain-containing protein</fullName>
    </recommendedName>
</protein>
<gene>
    <name evidence="3" type="ORF">MVES_000221</name>
</gene>
<keyword evidence="4" id="KW-1185">Reference proteome</keyword>
<dbReference type="GO" id="GO:0005739">
    <property type="term" value="C:mitochondrion"/>
    <property type="evidence" value="ECO:0007669"/>
    <property type="project" value="TreeGrafter"/>
</dbReference>
<dbReference type="AlphaFoldDB" id="A0A2N1JFL4"/>
<dbReference type="SUPFAM" id="SSF51735">
    <property type="entry name" value="NAD(P)-binding Rossmann-fold domains"/>
    <property type="match status" value="1"/>
</dbReference>
<accession>A0A2N1JFL4</accession>
<dbReference type="EMBL" id="KZ454987">
    <property type="protein sequence ID" value="PKI85332.1"/>
    <property type="molecule type" value="Genomic_DNA"/>
</dbReference>
<dbReference type="GO" id="GO:0005811">
    <property type="term" value="C:lipid droplet"/>
    <property type="evidence" value="ECO:0007669"/>
    <property type="project" value="TreeGrafter"/>
</dbReference>
<dbReference type="InterPro" id="IPR051276">
    <property type="entry name" value="Saccharopine_DH-like_oxidrdct"/>
</dbReference>
<dbReference type="Proteomes" id="UP000232875">
    <property type="component" value="Unassembled WGS sequence"/>
</dbReference>
<dbReference type="PANTHER" id="PTHR12286">
    <property type="entry name" value="SACCHAROPINE DEHYDROGENASE-LIKE OXIDOREDUCTASE"/>
    <property type="match status" value="1"/>
</dbReference>
<sequence length="413" mass="44830">MTAQYDVILYGATGFTGNLAAQYLASHPQQPTLAFAGRNQTKIRETIESLTGISKERAESIGVLEASMNDNASLHRMAQSAKVVLNMVGPYAMLGGFEVAQAAAENGCCYVDLTGESHVYEHIANELDAVAKKTRAILLPSAAFDSLLFDLSTYLAVQQIKQKAGIDTETRLALCGYHVKSKVSGGTIASIVGKAAFPNSIRFTQPYMLSPVNGTQRLHDYWSRRLPQFGKWGSYSLFAAHNTRVVNRSWALLQLAGAPQQYGPTFMYEEGLVASSRFGAWVLSCVFFSMTWLITHVRAFGTLLKRMIPQGTGGSMTEQLQGFADIRTLAVSCDGRTQSESKIFVQGDPGYLKTAAMVSEVALTLALERAKLSTLAQEGGVHTTATVGGEVVRDRLAKYAGLRFEARDVSHAM</sequence>
<dbReference type="InterPro" id="IPR005097">
    <property type="entry name" value="Sacchrp_dh_NADP-bd"/>
</dbReference>
<comment type="similarity">
    <text evidence="1">Belongs to the saccharopine dehydrogenase family.</text>
</comment>
<feature type="domain" description="Saccharopine dehydrogenase NADP binding" evidence="2">
    <location>
        <begin position="7"/>
        <end position="118"/>
    </location>
</feature>
<evidence type="ECO:0000259" key="2">
    <source>
        <dbReference type="Pfam" id="PF03435"/>
    </source>
</evidence>
<dbReference type="Pfam" id="PF03435">
    <property type="entry name" value="Sacchrp_dh_NADP"/>
    <property type="match status" value="1"/>
</dbReference>
<proteinExistence type="inferred from homology"/>
<dbReference type="Gene3D" id="3.40.50.720">
    <property type="entry name" value="NAD(P)-binding Rossmann-like Domain"/>
    <property type="match status" value="1"/>
</dbReference>
<evidence type="ECO:0000313" key="3">
    <source>
        <dbReference type="EMBL" id="PKI85332.1"/>
    </source>
</evidence>
<dbReference type="PANTHER" id="PTHR12286:SF5">
    <property type="entry name" value="SACCHAROPINE DEHYDROGENASE-LIKE OXIDOREDUCTASE"/>
    <property type="match status" value="1"/>
</dbReference>
<dbReference type="GO" id="GO:0005886">
    <property type="term" value="C:plasma membrane"/>
    <property type="evidence" value="ECO:0007669"/>
    <property type="project" value="TreeGrafter"/>
</dbReference>
<evidence type="ECO:0000313" key="4">
    <source>
        <dbReference type="Proteomes" id="UP000232875"/>
    </source>
</evidence>